<name>A0A7M5V6H3_9CNID</name>
<reference evidence="2" key="1">
    <citation type="submission" date="2021-01" db="UniProtKB">
        <authorList>
            <consortium name="EnsemblMetazoa"/>
        </authorList>
    </citation>
    <scope>IDENTIFICATION</scope>
</reference>
<feature type="compositionally biased region" description="Polar residues" evidence="1">
    <location>
        <begin position="307"/>
        <end position="317"/>
    </location>
</feature>
<evidence type="ECO:0000313" key="2">
    <source>
        <dbReference type="EnsemblMetazoa" id="CLYHEMP008370.1"/>
    </source>
</evidence>
<evidence type="ECO:0000313" key="3">
    <source>
        <dbReference type="Proteomes" id="UP000594262"/>
    </source>
</evidence>
<feature type="region of interest" description="Disordered" evidence="1">
    <location>
        <begin position="283"/>
        <end position="337"/>
    </location>
</feature>
<dbReference type="SUPFAM" id="SSF56349">
    <property type="entry name" value="DNA breaking-rejoining enzymes"/>
    <property type="match status" value="1"/>
</dbReference>
<organism evidence="2 3">
    <name type="scientific">Clytia hemisphaerica</name>
    <dbReference type="NCBI Taxonomy" id="252671"/>
    <lineage>
        <taxon>Eukaryota</taxon>
        <taxon>Metazoa</taxon>
        <taxon>Cnidaria</taxon>
        <taxon>Hydrozoa</taxon>
        <taxon>Hydroidolina</taxon>
        <taxon>Leptothecata</taxon>
        <taxon>Obeliida</taxon>
        <taxon>Clytiidae</taxon>
        <taxon>Clytia</taxon>
    </lineage>
</organism>
<protein>
    <submittedName>
        <fullName evidence="2">Uncharacterized protein</fullName>
    </submittedName>
</protein>
<evidence type="ECO:0000256" key="1">
    <source>
        <dbReference type="SAM" id="MobiDB-lite"/>
    </source>
</evidence>
<accession>A0A7M5V6H3</accession>
<dbReference type="EnsemblMetazoa" id="CLYHEMT008370.1">
    <property type="protein sequence ID" value="CLYHEMP008370.1"/>
    <property type="gene ID" value="CLYHEMG008370"/>
</dbReference>
<dbReference type="InterPro" id="IPR011010">
    <property type="entry name" value="DNA_brk_join_enz"/>
</dbReference>
<dbReference type="OrthoDB" id="5971059at2759"/>
<feature type="compositionally biased region" description="Basic residues" evidence="1">
    <location>
        <begin position="292"/>
        <end position="303"/>
    </location>
</feature>
<keyword evidence="3" id="KW-1185">Reference proteome</keyword>
<feature type="compositionally biased region" description="Basic and acidic residues" evidence="1">
    <location>
        <begin position="241"/>
        <end position="263"/>
    </location>
</feature>
<dbReference type="GO" id="GO:0003677">
    <property type="term" value="F:DNA binding"/>
    <property type="evidence" value="ECO:0007669"/>
    <property type="project" value="InterPro"/>
</dbReference>
<proteinExistence type="predicted"/>
<dbReference type="AlphaFoldDB" id="A0A7M5V6H3"/>
<sequence>RQMLLTKEQVLRYDTSDFKNCALKILKEFKENPSKTLKRSEHTKLKDYFITEIALANAHRSGVSVHMTMEEYRGHFTDEDFEKIPVWNHKTVSSYGAAPVCLRPAAFDCLRTYVDVVRPKLNPTCQQVLVTWGREPLQDSDPSKAVHRIWEKCGNFEGREIPKNLTINHIRKSASTLSRKERNPHLKEIATLMAHSEKTANMHYDMFDRDNACTVGARQIEKLFRGTTDETEIQKTPSKSKIQETPETKIQKTPSKTERKNWTNEEESVLMEAIKNHTPVKEIDVNATDRKKRDKIRHLKKKAYPVSPSTSIDSSDPGTPESPIYQEEGSRQSLWSMRDKNELRKNCEPFISKEMQMNDKTIKILGSRLCEKYTLTQIRTRIAYERRLPYWKEKLKLK</sequence>
<feature type="region of interest" description="Disordered" evidence="1">
    <location>
        <begin position="226"/>
        <end position="264"/>
    </location>
</feature>
<dbReference type="Proteomes" id="UP000594262">
    <property type="component" value="Unplaced"/>
</dbReference>